<dbReference type="OrthoDB" id="47812at2759"/>
<organism evidence="2 3">
    <name type="scientific">Nitzschia inconspicua</name>
    <dbReference type="NCBI Taxonomy" id="303405"/>
    <lineage>
        <taxon>Eukaryota</taxon>
        <taxon>Sar</taxon>
        <taxon>Stramenopiles</taxon>
        <taxon>Ochrophyta</taxon>
        <taxon>Bacillariophyta</taxon>
        <taxon>Bacillariophyceae</taxon>
        <taxon>Bacillariophycidae</taxon>
        <taxon>Bacillariales</taxon>
        <taxon>Bacillariaceae</taxon>
        <taxon>Nitzschia</taxon>
    </lineage>
</organism>
<keyword evidence="1" id="KW-0812">Transmembrane</keyword>
<keyword evidence="1" id="KW-0472">Membrane</keyword>
<accession>A0A9K3KVY1</accession>
<evidence type="ECO:0000256" key="1">
    <source>
        <dbReference type="SAM" id="Phobius"/>
    </source>
</evidence>
<comment type="caution">
    <text evidence="2">The sequence shown here is derived from an EMBL/GenBank/DDBJ whole genome shotgun (WGS) entry which is preliminary data.</text>
</comment>
<evidence type="ECO:0000313" key="3">
    <source>
        <dbReference type="Proteomes" id="UP000693970"/>
    </source>
</evidence>
<name>A0A9K3KVY1_9STRA</name>
<protein>
    <submittedName>
        <fullName evidence="2">Uncharacterized protein</fullName>
    </submittedName>
</protein>
<keyword evidence="1" id="KW-1133">Transmembrane helix</keyword>
<dbReference type="EMBL" id="JAGRRH010000018">
    <property type="protein sequence ID" value="KAG7350266.1"/>
    <property type="molecule type" value="Genomic_DNA"/>
</dbReference>
<reference evidence="2" key="2">
    <citation type="submission" date="2021-04" db="EMBL/GenBank/DDBJ databases">
        <authorList>
            <person name="Podell S."/>
        </authorList>
    </citation>
    <scope>NUCLEOTIDE SEQUENCE</scope>
    <source>
        <strain evidence="2">Hildebrandi</strain>
    </source>
</reference>
<keyword evidence="3" id="KW-1185">Reference proteome</keyword>
<gene>
    <name evidence="2" type="ORF">IV203_009626</name>
</gene>
<dbReference type="AlphaFoldDB" id="A0A9K3KVY1"/>
<reference evidence="2" key="1">
    <citation type="journal article" date="2021" name="Sci. Rep.">
        <title>Diploid genomic architecture of Nitzschia inconspicua, an elite biomass production diatom.</title>
        <authorList>
            <person name="Oliver A."/>
            <person name="Podell S."/>
            <person name="Pinowska A."/>
            <person name="Traller J.C."/>
            <person name="Smith S.R."/>
            <person name="McClure R."/>
            <person name="Beliaev A."/>
            <person name="Bohutskyi P."/>
            <person name="Hill E.A."/>
            <person name="Rabines A."/>
            <person name="Zheng H."/>
            <person name="Allen L.Z."/>
            <person name="Kuo A."/>
            <person name="Grigoriev I.V."/>
            <person name="Allen A.E."/>
            <person name="Hazlebeck D."/>
            <person name="Allen E.E."/>
        </authorList>
    </citation>
    <scope>NUCLEOTIDE SEQUENCE</scope>
    <source>
        <strain evidence="2">Hildebrandi</strain>
    </source>
</reference>
<sequence length="338" mass="37733">MGKPKDNSYTPAKMITSRIYDRREREAWIFRNLLIVARFFLLSCILGSGFAFQTDFAYNPKGGSMLHSKLTTSSSYSDDWLLSFHNQAQNEKQSTTESLALWNAEQQQDQKDILEWQESFQRNGFADFTPPMSVGLNCLMIGGNVESNPRQPQESANLQTLGNPKLPWEEESEAEITSLRVISSSDNQIKLHRTKSNGLGPDPVSINTYLVSPGVPINTDPTVSTKIRANDGKRAAVYDCIVDQGLMGAILNSEDTVRELLLEAAVALREHGIYVLVTQRLSNETKGLLQKMSIEAGLEWSFELDGISNDGSQVSVARRFNTGKMPKTGKLSRFQPEF</sequence>
<evidence type="ECO:0000313" key="2">
    <source>
        <dbReference type="EMBL" id="KAG7350266.1"/>
    </source>
</evidence>
<proteinExistence type="predicted"/>
<dbReference type="Proteomes" id="UP000693970">
    <property type="component" value="Unassembled WGS sequence"/>
</dbReference>
<feature type="transmembrane region" description="Helical" evidence="1">
    <location>
        <begin position="28"/>
        <end position="52"/>
    </location>
</feature>